<dbReference type="Gene3D" id="3.40.50.11350">
    <property type="match status" value="1"/>
</dbReference>
<dbReference type="GO" id="GO:0046921">
    <property type="term" value="F:alpha-(1-&gt;6)-fucosyltransferase activity"/>
    <property type="evidence" value="ECO:0007669"/>
    <property type="project" value="TreeGrafter"/>
</dbReference>
<evidence type="ECO:0000313" key="2">
    <source>
        <dbReference type="EMBL" id="KAL1528107.1"/>
    </source>
</evidence>
<comment type="caution">
    <text evidence="2">The sequence shown here is derived from an EMBL/GenBank/DDBJ whole genome shotgun (WGS) entry which is preliminary data.</text>
</comment>
<gene>
    <name evidence="2" type="ORF">AB1Y20_009472</name>
</gene>
<evidence type="ECO:0000313" key="3">
    <source>
        <dbReference type="Proteomes" id="UP001515480"/>
    </source>
</evidence>
<dbReference type="PANTHER" id="PTHR13132">
    <property type="entry name" value="ALPHA- 1,6 -FUCOSYLTRANSFERASE"/>
    <property type="match status" value="1"/>
</dbReference>
<proteinExistence type="predicted"/>
<evidence type="ECO:0008006" key="4">
    <source>
        <dbReference type="Google" id="ProtNLM"/>
    </source>
</evidence>
<feature type="region of interest" description="Disordered" evidence="1">
    <location>
        <begin position="1"/>
        <end position="24"/>
    </location>
</feature>
<reference evidence="2 3" key="1">
    <citation type="journal article" date="2024" name="Science">
        <title>Giant polyketide synthase enzymes in the biosynthesis of giant marine polyether toxins.</title>
        <authorList>
            <person name="Fallon T.R."/>
            <person name="Shende V.V."/>
            <person name="Wierzbicki I.H."/>
            <person name="Pendleton A.L."/>
            <person name="Watervoot N.F."/>
            <person name="Auber R.P."/>
            <person name="Gonzalez D.J."/>
            <person name="Wisecaver J.H."/>
            <person name="Moore B.S."/>
        </authorList>
    </citation>
    <scope>NUCLEOTIDE SEQUENCE [LARGE SCALE GENOMIC DNA]</scope>
    <source>
        <strain evidence="2 3">12B1</strain>
    </source>
</reference>
<dbReference type="EMBL" id="JBGBPQ010000002">
    <property type="protein sequence ID" value="KAL1528107.1"/>
    <property type="molecule type" value="Genomic_DNA"/>
</dbReference>
<organism evidence="2 3">
    <name type="scientific">Prymnesium parvum</name>
    <name type="common">Toxic golden alga</name>
    <dbReference type="NCBI Taxonomy" id="97485"/>
    <lineage>
        <taxon>Eukaryota</taxon>
        <taxon>Haptista</taxon>
        <taxon>Haptophyta</taxon>
        <taxon>Prymnesiophyceae</taxon>
        <taxon>Prymnesiales</taxon>
        <taxon>Prymnesiaceae</taxon>
        <taxon>Prymnesium</taxon>
    </lineage>
</organism>
<evidence type="ECO:0000256" key="1">
    <source>
        <dbReference type="SAM" id="MobiDB-lite"/>
    </source>
</evidence>
<dbReference type="AlphaFoldDB" id="A0AB34K4P4"/>
<dbReference type="GO" id="GO:0006487">
    <property type="term" value="P:protein N-linked glycosylation"/>
    <property type="evidence" value="ECO:0007669"/>
    <property type="project" value="TreeGrafter"/>
</dbReference>
<accession>A0AB34K4P4</accession>
<protein>
    <recommendedName>
        <fullName evidence="4">O-fucosyltransferase family protein</fullName>
    </recommendedName>
</protein>
<feature type="region of interest" description="Disordered" evidence="1">
    <location>
        <begin position="460"/>
        <end position="484"/>
    </location>
</feature>
<feature type="compositionally biased region" description="Polar residues" evidence="1">
    <location>
        <begin position="14"/>
        <end position="24"/>
    </location>
</feature>
<sequence length="484" mass="53877">MPEQSAALSWHASPGSTTNVRAPARSLSQSRLITGTHRFAFGPSGAAQHEDAVRAAHAWIDSRHSAVCDEATPKFFANFAAMGIGNDINQAVRSLAIALSRGRQLVLLPPSHVHRSRLGADVSRRFDAMHPWHWLPDEPLSALFRPSGCQTFMSSATQKAVLDVIAFANASAPSTLQQLGMWKLANSSVSQSQTSWRIGLSYLYIPLSFRSLGMLWWFQALTTYFVRIGVPFKQRIMRHPATKELLQQLRTPGQREAELPRRDSHASICVEYSGLPRCYGTDLLADIHFDVGLHMRLGDACRPEFRQTISKSRACIRNLSHAVHRINEARGLRGGGTLFLATDSAEIIAQASQGLASPYQVFYLNLRRDHYDSVLPNELRVTDRQQDLVDMLIELLMLARSALVVGTMQSNVARLALQFRMHPPGDSNGLHGPLPALMTARHRGKRTLRSGRIKFEVQYVREGSSSTSPSELRLRPERSPKLQP</sequence>
<keyword evidence="3" id="KW-1185">Reference proteome</keyword>
<feature type="compositionally biased region" description="Basic and acidic residues" evidence="1">
    <location>
        <begin position="472"/>
        <end position="484"/>
    </location>
</feature>
<name>A0AB34K4P4_PRYPA</name>
<dbReference type="PANTHER" id="PTHR13132:SF29">
    <property type="entry name" value="ALPHA-(1,6)-FUCOSYLTRANSFERASE"/>
    <property type="match status" value="1"/>
</dbReference>
<dbReference type="Proteomes" id="UP001515480">
    <property type="component" value="Unassembled WGS sequence"/>
</dbReference>